<evidence type="ECO:0000259" key="6">
    <source>
        <dbReference type="Pfam" id="PF03828"/>
    </source>
</evidence>
<evidence type="ECO:0000256" key="4">
    <source>
        <dbReference type="ARBA" id="ARBA00022723"/>
    </source>
</evidence>
<evidence type="ECO:0000256" key="3">
    <source>
        <dbReference type="ARBA" id="ARBA00022679"/>
    </source>
</evidence>
<dbReference type="Gene3D" id="1.10.1410.10">
    <property type="match status" value="1"/>
</dbReference>
<gene>
    <name evidence="8" type="ORF">PMAYCL1PPCAC_13819</name>
</gene>
<feature type="domain" description="PAP-associated" evidence="6">
    <location>
        <begin position="225"/>
        <end position="275"/>
    </location>
</feature>
<keyword evidence="5" id="KW-0460">Magnesium</keyword>
<proteinExistence type="predicted"/>
<dbReference type="InterPro" id="IPR043519">
    <property type="entry name" value="NT_sf"/>
</dbReference>
<evidence type="ECO:0000313" key="8">
    <source>
        <dbReference type="EMBL" id="GMR43624.1"/>
    </source>
</evidence>
<dbReference type="Gene3D" id="3.30.460.10">
    <property type="entry name" value="Beta Polymerase, domain 2"/>
    <property type="match status" value="1"/>
</dbReference>
<dbReference type="GO" id="GO:0050265">
    <property type="term" value="F:RNA uridylyltransferase activity"/>
    <property type="evidence" value="ECO:0007669"/>
    <property type="project" value="TreeGrafter"/>
</dbReference>
<evidence type="ECO:0000256" key="1">
    <source>
        <dbReference type="ARBA" id="ARBA00001936"/>
    </source>
</evidence>
<evidence type="ECO:0000256" key="5">
    <source>
        <dbReference type="ARBA" id="ARBA00022842"/>
    </source>
</evidence>
<dbReference type="InterPro" id="IPR002058">
    <property type="entry name" value="PAP_assoc"/>
</dbReference>
<dbReference type="GO" id="GO:0031123">
    <property type="term" value="P:RNA 3'-end processing"/>
    <property type="evidence" value="ECO:0007669"/>
    <property type="project" value="TreeGrafter"/>
</dbReference>
<organism evidence="8 9">
    <name type="scientific">Pristionchus mayeri</name>
    <dbReference type="NCBI Taxonomy" id="1317129"/>
    <lineage>
        <taxon>Eukaryota</taxon>
        <taxon>Metazoa</taxon>
        <taxon>Ecdysozoa</taxon>
        <taxon>Nematoda</taxon>
        <taxon>Chromadorea</taxon>
        <taxon>Rhabditida</taxon>
        <taxon>Rhabditina</taxon>
        <taxon>Diplogasteromorpha</taxon>
        <taxon>Diplogasteroidea</taxon>
        <taxon>Neodiplogasteridae</taxon>
        <taxon>Pristionchus</taxon>
    </lineage>
</organism>
<dbReference type="AlphaFoldDB" id="A0AAN5CGT1"/>
<keyword evidence="9" id="KW-1185">Reference proteome</keyword>
<comment type="caution">
    <text evidence="8">The sequence shown here is derived from an EMBL/GenBank/DDBJ whole genome shotgun (WGS) entry which is preliminary data.</text>
</comment>
<dbReference type="PANTHER" id="PTHR12271">
    <property type="entry name" value="POLY A POLYMERASE CID PAP -RELATED"/>
    <property type="match status" value="1"/>
</dbReference>
<comment type="cofactor">
    <cofactor evidence="2">
        <name>Mg(2+)</name>
        <dbReference type="ChEBI" id="CHEBI:18420"/>
    </cofactor>
</comment>
<feature type="domain" description="Poly(A) RNA polymerase mitochondrial-like central palm" evidence="7">
    <location>
        <begin position="16"/>
        <end position="135"/>
    </location>
</feature>
<accession>A0AAN5CGT1</accession>
<evidence type="ECO:0000256" key="2">
    <source>
        <dbReference type="ARBA" id="ARBA00001946"/>
    </source>
</evidence>
<keyword evidence="3" id="KW-0808">Transferase</keyword>
<feature type="non-terminal residue" evidence="8">
    <location>
        <position position="1"/>
    </location>
</feature>
<dbReference type="SUPFAM" id="SSF81631">
    <property type="entry name" value="PAP/OAS1 substrate-binding domain"/>
    <property type="match status" value="1"/>
</dbReference>
<dbReference type="Proteomes" id="UP001328107">
    <property type="component" value="Unassembled WGS sequence"/>
</dbReference>
<evidence type="ECO:0000259" key="7">
    <source>
        <dbReference type="Pfam" id="PF22600"/>
    </source>
</evidence>
<name>A0AAN5CGT1_9BILA</name>
<keyword evidence="4" id="KW-0479">Metal-binding</keyword>
<dbReference type="EMBL" id="BTRK01000003">
    <property type="protein sequence ID" value="GMR43624.1"/>
    <property type="molecule type" value="Genomic_DNA"/>
</dbReference>
<dbReference type="InterPro" id="IPR054708">
    <property type="entry name" value="MTPAP-like_central"/>
</dbReference>
<sequence>FVDNEKICDFRRKELTEVMRRLNEALQLKFLSTVFRLDVFGSSENGFGSNCSDIDICFRYIRSNDEIINKHELLTIINVESSLRFAGFTQVSSIMAAKVPIVKFTTHVDGCEINGDISYYSELALHNTRLLRRYCTWTKDEVLSQLGVFIKRWTKTCDICDAAKGSLCAYAYMILLIHFLQRLQPHPLVPVLQEMGVKKEIRVSGWDVYFCDDAPKPNWSQCSLSVGDLFLQFLEYYAKFDWSLQVVQIRQSRMLTKIERGWDAQMCIEDPFNLDVNHSSAISKQMFTFIVKCFSTSREVFLASKDRGIFIGEIAVEEDSDSHEELIMNE</sequence>
<dbReference type="PANTHER" id="PTHR12271:SF66">
    <property type="entry name" value="TERMINAL URIDYLYLTRANSFERASE TAILOR"/>
    <property type="match status" value="1"/>
</dbReference>
<evidence type="ECO:0008006" key="10">
    <source>
        <dbReference type="Google" id="ProtNLM"/>
    </source>
</evidence>
<protein>
    <recommendedName>
        <fullName evidence="10">PAP-associated domain-containing protein</fullName>
    </recommendedName>
</protein>
<dbReference type="SUPFAM" id="SSF81301">
    <property type="entry name" value="Nucleotidyltransferase"/>
    <property type="match status" value="1"/>
</dbReference>
<dbReference type="Pfam" id="PF22600">
    <property type="entry name" value="MTPAP-like_central"/>
    <property type="match status" value="1"/>
</dbReference>
<dbReference type="CDD" id="cd05402">
    <property type="entry name" value="NT_PAP_TUTase"/>
    <property type="match status" value="1"/>
</dbReference>
<reference evidence="9" key="1">
    <citation type="submission" date="2022-10" db="EMBL/GenBank/DDBJ databases">
        <title>Genome assembly of Pristionchus species.</title>
        <authorList>
            <person name="Yoshida K."/>
            <person name="Sommer R.J."/>
        </authorList>
    </citation>
    <scope>NUCLEOTIDE SEQUENCE [LARGE SCALE GENOMIC DNA]</scope>
    <source>
        <strain evidence="9">RS5460</strain>
    </source>
</reference>
<dbReference type="GO" id="GO:1990817">
    <property type="term" value="F:poly(A) RNA polymerase activity"/>
    <property type="evidence" value="ECO:0007669"/>
    <property type="project" value="UniProtKB-ARBA"/>
</dbReference>
<comment type="cofactor">
    <cofactor evidence="1">
        <name>Mn(2+)</name>
        <dbReference type="ChEBI" id="CHEBI:29035"/>
    </cofactor>
</comment>
<dbReference type="Pfam" id="PF03828">
    <property type="entry name" value="PAP_assoc"/>
    <property type="match status" value="1"/>
</dbReference>
<evidence type="ECO:0000313" key="9">
    <source>
        <dbReference type="Proteomes" id="UP001328107"/>
    </source>
</evidence>
<dbReference type="GO" id="GO:0046872">
    <property type="term" value="F:metal ion binding"/>
    <property type="evidence" value="ECO:0007669"/>
    <property type="project" value="UniProtKB-KW"/>
</dbReference>